<dbReference type="OrthoDB" id="8639152at2"/>
<organism evidence="1 4">
    <name type="scientific">Bordetella genomosp. 1</name>
    <dbReference type="NCBI Taxonomy" id="1395607"/>
    <lineage>
        <taxon>Bacteria</taxon>
        <taxon>Pseudomonadati</taxon>
        <taxon>Pseudomonadota</taxon>
        <taxon>Betaproteobacteria</taxon>
        <taxon>Burkholderiales</taxon>
        <taxon>Alcaligenaceae</taxon>
        <taxon>Bordetella</taxon>
    </lineage>
</organism>
<proteinExistence type="predicted"/>
<dbReference type="EMBL" id="NEVR01000002">
    <property type="protein sequence ID" value="OZI65189.1"/>
    <property type="molecule type" value="Genomic_DNA"/>
</dbReference>
<dbReference type="Proteomes" id="UP000216354">
    <property type="component" value="Unassembled WGS sequence"/>
</dbReference>
<evidence type="ECO:0000313" key="3">
    <source>
        <dbReference type="Proteomes" id="UP000216354"/>
    </source>
</evidence>
<gene>
    <name evidence="2" type="ORF">CAL27_09030</name>
    <name evidence="1" type="ORF">CEG14_20750</name>
</gene>
<comment type="caution">
    <text evidence="1">The sequence shown here is derived from an EMBL/GenBank/DDBJ whole genome shotgun (WGS) entry which is preliminary data.</text>
</comment>
<evidence type="ECO:0000313" key="4">
    <source>
        <dbReference type="Proteomes" id="UP000217005"/>
    </source>
</evidence>
<name>A0A261RVG5_9BORD</name>
<dbReference type="Proteomes" id="UP000217005">
    <property type="component" value="Unassembled WGS sequence"/>
</dbReference>
<keyword evidence="3" id="KW-1185">Reference proteome</keyword>
<reference evidence="1 4" key="1">
    <citation type="submission" date="2017-05" db="EMBL/GenBank/DDBJ databases">
        <title>Complete and WGS of Bordetella genogroups.</title>
        <authorList>
            <person name="Spilker T."/>
            <person name="LiPuma J."/>
        </authorList>
    </citation>
    <scope>NUCLEOTIDE SEQUENCE [LARGE SCALE GENOMIC DNA]</scope>
    <source>
        <strain evidence="1 4">AU17610</strain>
    </source>
</reference>
<evidence type="ECO:0000313" key="2">
    <source>
        <dbReference type="EMBL" id="OZI65189.1"/>
    </source>
</evidence>
<protein>
    <recommendedName>
        <fullName evidence="5">DUF3318 domain-containing protein</fullName>
    </recommendedName>
</protein>
<sequence>MSRHSATVDRQVRIELLRARAAIEREALAHSIADAGQALEPATLLRGLWPKFARGNTSQLLWQGFNLMRRYPMVSSSLSAFVMGGGKRAGLLKLAGGALAGWQLYKAWRNNHRAGRDPR</sequence>
<evidence type="ECO:0008006" key="5">
    <source>
        <dbReference type="Google" id="ProtNLM"/>
    </source>
</evidence>
<dbReference type="AlphaFoldDB" id="A0A261RVG5"/>
<accession>A0A261RVG5</accession>
<dbReference type="RefSeq" id="WP_094828315.1">
    <property type="nucleotide sequence ID" value="NZ_NEVL01000005.1"/>
</dbReference>
<dbReference type="EMBL" id="NEVL01000005">
    <property type="protein sequence ID" value="OZI29076.1"/>
    <property type="molecule type" value="Genomic_DNA"/>
</dbReference>
<reference evidence="2 3" key="2">
    <citation type="submission" date="2017-05" db="EMBL/GenBank/DDBJ databases">
        <title>Complete and WGS of Bordetella genogroups.</title>
        <authorList>
            <person name="Spilker T."/>
            <person name="Lipuma J."/>
        </authorList>
    </citation>
    <scope>NUCLEOTIDE SEQUENCE [LARGE SCALE GENOMIC DNA]</scope>
    <source>
        <strain evidence="2 3">AU9795</strain>
    </source>
</reference>
<evidence type="ECO:0000313" key="1">
    <source>
        <dbReference type="EMBL" id="OZI29076.1"/>
    </source>
</evidence>